<dbReference type="CDD" id="cd05324">
    <property type="entry name" value="carb_red_PTCR-like_SDR_c"/>
    <property type="match status" value="1"/>
</dbReference>
<evidence type="ECO:0000256" key="3">
    <source>
        <dbReference type="ARBA" id="ARBA00023002"/>
    </source>
</evidence>
<organism evidence="5 6">
    <name type="scientific">Vreelandella titanicae</name>
    <dbReference type="NCBI Taxonomy" id="664683"/>
    <lineage>
        <taxon>Bacteria</taxon>
        <taxon>Pseudomonadati</taxon>
        <taxon>Pseudomonadota</taxon>
        <taxon>Gammaproteobacteria</taxon>
        <taxon>Oceanospirillales</taxon>
        <taxon>Halomonadaceae</taxon>
        <taxon>Vreelandella</taxon>
    </lineage>
</organism>
<evidence type="ECO:0000256" key="2">
    <source>
        <dbReference type="ARBA" id="ARBA00022857"/>
    </source>
</evidence>
<dbReference type="EMBL" id="VNFE01000002">
    <property type="protein sequence ID" value="TVU90895.1"/>
    <property type="molecule type" value="Genomic_DNA"/>
</dbReference>
<dbReference type="PRINTS" id="PR00081">
    <property type="entry name" value="GDHRDH"/>
</dbReference>
<dbReference type="RefSeq" id="WP_144810465.1">
    <property type="nucleotide sequence ID" value="NZ_VNFE01000002.1"/>
</dbReference>
<dbReference type="InterPro" id="IPR002347">
    <property type="entry name" value="SDR_fam"/>
</dbReference>
<dbReference type="Pfam" id="PF00106">
    <property type="entry name" value="adh_short"/>
    <property type="match status" value="1"/>
</dbReference>
<gene>
    <name evidence="5" type="ORF">FQP89_07330</name>
</gene>
<evidence type="ECO:0000256" key="1">
    <source>
        <dbReference type="ARBA" id="ARBA00006484"/>
    </source>
</evidence>
<proteinExistence type="inferred from homology"/>
<name>A0A558JB77_9GAMM</name>
<dbReference type="GO" id="GO:0016616">
    <property type="term" value="F:oxidoreductase activity, acting on the CH-OH group of donors, NAD or NADP as acceptor"/>
    <property type="evidence" value="ECO:0007669"/>
    <property type="project" value="InterPro"/>
</dbReference>
<dbReference type="InterPro" id="IPR020904">
    <property type="entry name" value="Sc_DH/Rdtase_CS"/>
</dbReference>
<evidence type="ECO:0000256" key="4">
    <source>
        <dbReference type="RuleBase" id="RU000363"/>
    </source>
</evidence>
<evidence type="ECO:0000313" key="6">
    <source>
        <dbReference type="Proteomes" id="UP000317288"/>
    </source>
</evidence>
<dbReference type="InterPro" id="IPR045313">
    <property type="entry name" value="CBR1-like"/>
</dbReference>
<dbReference type="PANTHER" id="PTHR43490:SF99">
    <property type="entry name" value="SHORT-CHAIN DEHYDROGENASE_REDUCTASE"/>
    <property type="match status" value="1"/>
</dbReference>
<dbReference type="PANTHER" id="PTHR43490">
    <property type="entry name" value="(+)-NEOMENTHOL DEHYDROGENASE"/>
    <property type="match status" value="1"/>
</dbReference>
<evidence type="ECO:0000313" key="5">
    <source>
        <dbReference type="EMBL" id="TVU90895.1"/>
    </source>
</evidence>
<dbReference type="SUPFAM" id="SSF51735">
    <property type="entry name" value="NAD(P)-binding Rossmann-fold domains"/>
    <property type="match status" value="1"/>
</dbReference>
<protein>
    <submittedName>
        <fullName evidence="5">SDR family oxidoreductase</fullName>
    </submittedName>
</protein>
<sequence>MSHYLKRVALVTGANKGIGFETALQLAREGYTVLLGARSTSRGQAAAEKVAAEGGDAQFLALDVTDRETILVAAQYIEANFGKLDVLINNAGIGSPSDSSVGKADLSEVRSVFEANFFGALAVTQAMLPLLRKAFSARIVNVSSGLGSLARHSDPDWEFGAIQMIGYNGAKAALNMLTVLLAKELHATNIKVNSVAPGFTATDLNGGGPGAQTATEAAQVSVMAALLPDDGPTGGFIGQSAEEPW</sequence>
<dbReference type="Gene3D" id="3.40.50.720">
    <property type="entry name" value="NAD(P)-binding Rossmann-like Domain"/>
    <property type="match status" value="1"/>
</dbReference>
<dbReference type="PRINTS" id="PR00080">
    <property type="entry name" value="SDRFAMILY"/>
</dbReference>
<dbReference type="AlphaFoldDB" id="A0A558JB77"/>
<dbReference type="InterPro" id="IPR036291">
    <property type="entry name" value="NAD(P)-bd_dom_sf"/>
</dbReference>
<keyword evidence="2" id="KW-0521">NADP</keyword>
<reference evidence="5 6" key="1">
    <citation type="submission" date="2019-07" db="EMBL/GenBank/DDBJ databases">
        <title>Diversity of Bacteria from Kongsfjorden, Arctic.</title>
        <authorList>
            <person name="Yu Y."/>
        </authorList>
    </citation>
    <scope>NUCLEOTIDE SEQUENCE [LARGE SCALE GENOMIC DNA]</scope>
    <source>
        <strain evidence="5 6">SM1922</strain>
    </source>
</reference>
<dbReference type="Proteomes" id="UP000317288">
    <property type="component" value="Unassembled WGS sequence"/>
</dbReference>
<dbReference type="PROSITE" id="PS00061">
    <property type="entry name" value="ADH_SHORT"/>
    <property type="match status" value="1"/>
</dbReference>
<accession>A0A558JB77</accession>
<keyword evidence="3" id="KW-0560">Oxidoreductase</keyword>
<comment type="caution">
    <text evidence="5">The sequence shown here is derived from an EMBL/GenBank/DDBJ whole genome shotgun (WGS) entry which is preliminary data.</text>
</comment>
<comment type="similarity">
    <text evidence="1 4">Belongs to the short-chain dehydrogenases/reductases (SDR) family.</text>
</comment>